<organism evidence="3 4">
    <name type="scientific">Thermobifida halotolerans</name>
    <dbReference type="NCBI Taxonomy" id="483545"/>
    <lineage>
        <taxon>Bacteria</taxon>
        <taxon>Bacillati</taxon>
        <taxon>Actinomycetota</taxon>
        <taxon>Actinomycetes</taxon>
        <taxon>Streptosporangiales</taxon>
        <taxon>Nocardiopsidaceae</taxon>
        <taxon>Thermobifida</taxon>
    </lineage>
</organism>
<dbReference type="OrthoDB" id="3748887at2"/>
<evidence type="ECO:0000256" key="1">
    <source>
        <dbReference type="SAM" id="MobiDB-lite"/>
    </source>
</evidence>
<keyword evidence="2" id="KW-0472">Membrane</keyword>
<keyword evidence="2" id="KW-1133">Transmembrane helix</keyword>
<dbReference type="AlphaFoldDB" id="A0A399FXK1"/>
<gene>
    <name evidence="3" type="ORF">NI17_019255</name>
</gene>
<proteinExistence type="predicted"/>
<keyword evidence="4" id="KW-1185">Reference proteome</keyword>
<protein>
    <submittedName>
        <fullName evidence="3">Uncharacterized protein</fullName>
    </submittedName>
</protein>
<evidence type="ECO:0000256" key="2">
    <source>
        <dbReference type="SAM" id="Phobius"/>
    </source>
</evidence>
<accession>A0A399FXK1</accession>
<feature type="compositionally biased region" description="Basic and acidic residues" evidence="1">
    <location>
        <begin position="40"/>
        <end position="49"/>
    </location>
</feature>
<name>A0A399FXK1_9ACTN</name>
<evidence type="ECO:0000313" key="4">
    <source>
        <dbReference type="Proteomes" id="UP000265719"/>
    </source>
</evidence>
<feature type="transmembrane region" description="Helical" evidence="2">
    <location>
        <begin position="12"/>
        <end position="36"/>
    </location>
</feature>
<sequence length="91" mass="9876">MHWDYGYGMGGWAAVSMTVTMILFWLLLIAAIIALLRSATRGDRSRTDRGSSGSGAAGQTLPERFARGEIDEDEYRHRLDVLRAGGGGDTS</sequence>
<evidence type="ECO:0000313" key="3">
    <source>
        <dbReference type="EMBL" id="UOE18885.1"/>
    </source>
</evidence>
<reference evidence="3" key="1">
    <citation type="submission" date="2020-10" db="EMBL/GenBank/DDBJ databases">
        <title>De novo genome project of the cellulose decomposer Thermobifida halotolerans type strain.</title>
        <authorList>
            <person name="Nagy I."/>
            <person name="Horvath B."/>
            <person name="Kukolya J."/>
            <person name="Nagy I."/>
            <person name="Orsini M."/>
        </authorList>
    </citation>
    <scope>NUCLEOTIDE SEQUENCE</scope>
    <source>
        <strain evidence="3">DSM 44931</strain>
    </source>
</reference>
<dbReference type="Proteomes" id="UP000265719">
    <property type="component" value="Chromosome"/>
</dbReference>
<keyword evidence="2" id="KW-0812">Transmembrane</keyword>
<dbReference type="EMBL" id="CP063196">
    <property type="protein sequence ID" value="UOE18885.1"/>
    <property type="molecule type" value="Genomic_DNA"/>
</dbReference>
<dbReference type="RefSeq" id="WP_068691477.1">
    <property type="nucleotide sequence ID" value="NZ_CP063196.1"/>
</dbReference>
<dbReference type="KEGG" id="thao:NI17_019255"/>
<feature type="region of interest" description="Disordered" evidence="1">
    <location>
        <begin position="40"/>
        <end position="71"/>
    </location>
</feature>